<dbReference type="HOGENOM" id="CLU_024199_1_2_1"/>
<name>A0A067M4V3_BOTB1</name>
<evidence type="ECO:0000313" key="2">
    <source>
        <dbReference type="EMBL" id="KDQ06877.1"/>
    </source>
</evidence>
<dbReference type="AlphaFoldDB" id="A0A067M4V3"/>
<dbReference type="Proteomes" id="UP000027195">
    <property type="component" value="Unassembled WGS sequence"/>
</dbReference>
<dbReference type="Gene3D" id="1.20.1280.50">
    <property type="match status" value="1"/>
</dbReference>
<proteinExistence type="predicted"/>
<dbReference type="SUPFAM" id="SSF81383">
    <property type="entry name" value="F-box domain"/>
    <property type="match status" value="1"/>
</dbReference>
<dbReference type="STRING" id="930990.A0A067M4V3"/>
<dbReference type="InterPro" id="IPR001810">
    <property type="entry name" value="F-box_dom"/>
</dbReference>
<keyword evidence="3" id="KW-1185">Reference proteome</keyword>
<dbReference type="SUPFAM" id="SSF52047">
    <property type="entry name" value="RNI-like"/>
    <property type="match status" value="1"/>
</dbReference>
<gene>
    <name evidence="2" type="ORF">BOTBODRAFT_192761</name>
</gene>
<dbReference type="Pfam" id="PF12937">
    <property type="entry name" value="F-box-like"/>
    <property type="match status" value="1"/>
</dbReference>
<dbReference type="OrthoDB" id="2269034at2759"/>
<reference evidence="3" key="1">
    <citation type="journal article" date="2014" name="Proc. Natl. Acad. Sci. U.S.A.">
        <title>Extensive sampling of basidiomycete genomes demonstrates inadequacy of the white-rot/brown-rot paradigm for wood decay fungi.</title>
        <authorList>
            <person name="Riley R."/>
            <person name="Salamov A.A."/>
            <person name="Brown D.W."/>
            <person name="Nagy L.G."/>
            <person name="Floudas D."/>
            <person name="Held B.W."/>
            <person name="Levasseur A."/>
            <person name="Lombard V."/>
            <person name="Morin E."/>
            <person name="Otillar R."/>
            <person name="Lindquist E.A."/>
            <person name="Sun H."/>
            <person name="LaButti K.M."/>
            <person name="Schmutz J."/>
            <person name="Jabbour D."/>
            <person name="Luo H."/>
            <person name="Baker S.E."/>
            <person name="Pisabarro A.G."/>
            <person name="Walton J.D."/>
            <person name="Blanchette R.A."/>
            <person name="Henrissat B."/>
            <person name="Martin F."/>
            <person name="Cullen D."/>
            <person name="Hibbett D.S."/>
            <person name="Grigoriev I.V."/>
        </authorList>
    </citation>
    <scope>NUCLEOTIDE SEQUENCE [LARGE SCALE GENOMIC DNA]</scope>
    <source>
        <strain evidence="3">FD-172 SS1</strain>
    </source>
</reference>
<evidence type="ECO:0000313" key="3">
    <source>
        <dbReference type="Proteomes" id="UP000027195"/>
    </source>
</evidence>
<organism evidence="2 3">
    <name type="scientific">Botryobasidium botryosum (strain FD-172 SS1)</name>
    <dbReference type="NCBI Taxonomy" id="930990"/>
    <lineage>
        <taxon>Eukaryota</taxon>
        <taxon>Fungi</taxon>
        <taxon>Dikarya</taxon>
        <taxon>Basidiomycota</taxon>
        <taxon>Agaricomycotina</taxon>
        <taxon>Agaricomycetes</taxon>
        <taxon>Cantharellales</taxon>
        <taxon>Botryobasidiaceae</taxon>
        <taxon>Botryobasidium</taxon>
    </lineage>
</organism>
<dbReference type="InterPro" id="IPR036047">
    <property type="entry name" value="F-box-like_dom_sf"/>
</dbReference>
<evidence type="ECO:0000259" key="1">
    <source>
        <dbReference type="Pfam" id="PF12937"/>
    </source>
</evidence>
<protein>
    <recommendedName>
        <fullName evidence="1">F-box domain-containing protein</fullName>
    </recommendedName>
</protein>
<dbReference type="InParanoid" id="A0A067M4V3"/>
<accession>A0A067M4V3</accession>
<sequence>MDAILLQNLPQLLEALFHHIYAEKVAGKELPAAGTIIRDELIRSPSHAQSFDFHVPELDENSAAGLEAERELIALSRDYATEAIRLYAGQLLAARGTRRNQSNLTYRLPVEVLSTIFKFVHGDPTNSQKGSERCAPLNLSCVSRFWREVACTTPSLWTEIDSRIVDIAPLFIRRSAQLPLRVELNGEHEDRYFTESIRNLAPGADRWRSLIINRVEIASLGRELHFPAPLLEIFCLTHDRERHGGESTISSPLFGGETPRLRVVCFVGVSLPLNSTIYAGLVELDLQLVYYTQSTPSDLLQVLEACPLLERLALRQLQFQTTLGASPHSSIPLRCLEYLDLSVLDHQLSESIIGSIDVPTPVRMLWEQEYRENWWSACLPTAIPNSSGVGSLLVQCLGPFWPTIRILGNAIEDDACLLKLEFRTERPSSGHSPDFLKQFDQTSPFTSLKLLALELNGLDDTFALELFITLFDNFAFIETLSLRYNLSHLLGALVPAPGHSTPFPMLHTLQLADMHLDESIVQVVETRARRREAGEFHVRLRRVVLFQPRGDRHVVGLLKSIIEVVEVDKWVAFKEHDRAWEKRVVA</sequence>
<feature type="domain" description="F-box" evidence="1">
    <location>
        <begin position="107"/>
        <end position="161"/>
    </location>
</feature>
<dbReference type="EMBL" id="KL198120">
    <property type="protein sequence ID" value="KDQ06877.1"/>
    <property type="molecule type" value="Genomic_DNA"/>
</dbReference>